<evidence type="ECO:0000313" key="1">
    <source>
        <dbReference type="EMBL" id="OGG15854.1"/>
    </source>
</evidence>
<accession>A0A1F5ZU35</accession>
<evidence type="ECO:0000313" key="2">
    <source>
        <dbReference type="Proteomes" id="UP000176253"/>
    </source>
</evidence>
<reference evidence="1 2" key="1">
    <citation type="journal article" date="2016" name="Nat. Commun.">
        <title>Thousands of microbial genomes shed light on interconnected biogeochemical processes in an aquifer system.</title>
        <authorList>
            <person name="Anantharaman K."/>
            <person name="Brown C.T."/>
            <person name="Hug L.A."/>
            <person name="Sharon I."/>
            <person name="Castelle C.J."/>
            <person name="Probst A.J."/>
            <person name="Thomas B.C."/>
            <person name="Singh A."/>
            <person name="Wilkins M.J."/>
            <person name="Karaoz U."/>
            <person name="Brodie E.L."/>
            <person name="Williams K.H."/>
            <person name="Hubbard S.S."/>
            <person name="Banfield J.F."/>
        </authorList>
    </citation>
    <scope>NUCLEOTIDE SEQUENCE [LARGE SCALE GENOMIC DNA]</scope>
</reference>
<name>A0A1F5ZU35_9BACT</name>
<organism evidence="1 2">
    <name type="scientific">Candidatus Gottesmanbacteria bacterium RIFCSPHIGHO2_02_FULL_39_14</name>
    <dbReference type="NCBI Taxonomy" id="1798383"/>
    <lineage>
        <taxon>Bacteria</taxon>
        <taxon>Candidatus Gottesmaniibacteriota</taxon>
    </lineage>
</organism>
<dbReference type="STRING" id="1798383.A3D78_03015"/>
<dbReference type="InterPro" id="IPR043504">
    <property type="entry name" value="Peptidase_S1_PA_chymotrypsin"/>
</dbReference>
<dbReference type="InterPro" id="IPR009003">
    <property type="entry name" value="Peptidase_S1_PA"/>
</dbReference>
<sequence>MYLSSATITLWSILQLNQFHKPPNQSSRVNKILKPGQPANVTDKEWAQGRQTSIRAFGLFGLAFLSACSGITFSVSPTDNTSRIEGTAQALSQNPEQAKIELSQLPLPLQNNAIRIIFESNPESDGTRHNYAGSGVVLEETADYLTIVGAKHVLFPGYLVERVTISQPHLERPGKVFVTADFINQVREDNNELAIYKLKKDKPDMITNFSPFNIQNNPPINGDILFSLSFPLSSEALGWFPSQLLASTSRGTIEGMDDLIITKGIGDFGSSGGPVFNQDQELVGFVMGGYTDKKIVGITPITPYLNNLITKLNSP</sequence>
<evidence type="ECO:0008006" key="3">
    <source>
        <dbReference type="Google" id="ProtNLM"/>
    </source>
</evidence>
<dbReference type="Pfam" id="PF13365">
    <property type="entry name" value="Trypsin_2"/>
    <property type="match status" value="1"/>
</dbReference>
<dbReference type="EMBL" id="MFJM01000070">
    <property type="protein sequence ID" value="OGG15854.1"/>
    <property type="molecule type" value="Genomic_DNA"/>
</dbReference>
<protein>
    <recommendedName>
        <fullName evidence="3">Peptidase S1 domain-containing protein</fullName>
    </recommendedName>
</protein>
<comment type="caution">
    <text evidence="1">The sequence shown here is derived from an EMBL/GenBank/DDBJ whole genome shotgun (WGS) entry which is preliminary data.</text>
</comment>
<dbReference type="Proteomes" id="UP000176253">
    <property type="component" value="Unassembled WGS sequence"/>
</dbReference>
<gene>
    <name evidence="1" type="ORF">A3D78_03015</name>
</gene>
<dbReference type="AlphaFoldDB" id="A0A1F5ZU35"/>
<dbReference type="Gene3D" id="2.40.10.10">
    <property type="entry name" value="Trypsin-like serine proteases"/>
    <property type="match status" value="2"/>
</dbReference>
<dbReference type="SUPFAM" id="SSF50494">
    <property type="entry name" value="Trypsin-like serine proteases"/>
    <property type="match status" value="1"/>
</dbReference>
<proteinExistence type="predicted"/>